<dbReference type="OrthoDB" id="9781579at2"/>
<dbReference type="Pfam" id="PF00265">
    <property type="entry name" value="TK"/>
    <property type="match status" value="1"/>
</dbReference>
<dbReference type="PATRIC" id="fig|1121362.3.peg.1059"/>
<dbReference type="eggNOG" id="COG1435">
    <property type="taxonomic scope" value="Bacteria"/>
</dbReference>
<dbReference type="InterPro" id="IPR027417">
    <property type="entry name" value="P-loop_NTPase"/>
</dbReference>
<dbReference type="PANTHER" id="PTHR11441">
    <property type="entry name" value="THYMIDINE KINASE"/>
    <property type="match status" value="1"/>
</dbReference>
<name>M1NX46_9CORY</name>
<dbReference type="GO" id="GO:0046104">
    <property type="term" value="P:thymidine metabolic process"/>
    <property type="evidence" value="ECO:0007669"/>
    <property type="project" value="TreeGrafter"/>
</dbReference>
<accession>M1NX46</accession>
<feature type="active site" description="Proton acceptor" evidence="8">
    <location>
        <position position="89"/>
    </location>
</feature>
<proteinExistence type="inferred from homology"/>
<dbReference type="SUPFAM" id="SSF57716">
    <property type="entry name" value="Glucocorticoid receptor-like (DNA-binding domain)"/>
    <property type="match status" value="1"/>
</dbReference>
<evidence type="ECO:0000256" key="5">
    <source>
        <dbReference type="ARBA" id="ARBA00022741"/>
    </source>
</evidence>
<dbReference type="GO" id="GO:0004797">
    <property type="term" value="F:thymidine kinase activity"/>
    <property type="evidence" value="ECO:0007669"/>
    <property type="project" value="UniProtKB-EC"/>
</dbReference>
<feature type="binding site" evidence="9">
    <location>
        <position position="180"/>
    </location>
    <ligand>
        <name>substrate</name>
    </ligand>
</feature>
<keyword evidence="4 10" id="KW-0808">Transferase</keyword>
<comment type="catalytic activity">
    <reaction evidence="10">
        <text>thymidine + ATP = dTMP + ADP + H(+)</text>
        <dbReference type="Rhea" id="RHEA:19129"/>
        <dbReference type="ChEBI" id="CHEBI:15378"/>
        <dbReference type="ChEBI" id="CHEBI:17748"/>
        <dbReference type="ChEBI" id="CHEBI:30616"/>
        <dbReference type="ChEBI" id="CHEBI:63528"/>
        <dbReference type="ChEBI" id="CHEBI:456216"/>
        <dbReference type="EC" id="2.7.1.21"/>
    </reaction>
</comment>
<dbReference type="EMBL" id="CP003697">
    <property type="protein sequence ID" value="AGF72060.1"/>
    <property type="molecule type" value="Genomic_DNA"/>
</dbReference>
<reference evidence="12 13" key="1">
    <citation type="journal article" date="2012" name="Stand. Genomic Sci.">
        <title>Genome sequence of the halotolerant bacterium Corynebacterium halotolerans type strain YIM 70093(T) (= DSM 44683(T)).</title>
        <authorList>
            <person name="Ruckert C."/>
            <person name="Albersmeier A."/>
            <person name="Al-Dilaimi A."/>
            <person name="Niehaus K."/>
            <person name="Szczepanowski R."/>
            <person name="Kalinowski J."/>
        </authorList>
    </citation>
    <scope>NUCLEOTIDE SEQUENCE [LARGE SCALE GENOMIC DNA]</scope>
    <source>
        <strain evidence="12">YIM 70093</strain>
    </source>
</reference>
<evidence type="ECO:0000256" key="11">
    <source>
        <dbReference type="RuleBase" id="RU004165"/>
    </source>
</evidence>
<evidence type="ECO:0000256" key="2">
    <source>
        <dbReference type="ARBA" id="ARBA00012118"/>
    </source>
</evidence>
<dbReference type="GO" id="GO:0005829">
    <property type="term" value="C:cytosol"/>
    <property type="evidence" value="ECO:0007669"/>
    <property type="project" value="TreeGrafter"/>
</dbReference>
<keyword evidence="13" id="KW-1185">Reference proteome</keyword>
<evidence type="ECO:0000313" key="13">
    <source>
        <dbReference type="Proteomes" id="UP000011723"/>
    </source>
</evidence>
<evidence type="ECO:0000256" key="6">
    <source>
        <dbReference type="ARBA" id="ARBA00022777"/>
    </source>
</evidence>
<gene>
    <name evidence="12" type="ORF">A605_05270</name>
</gene>
<dbReference type="KEGG" id="chn:A605_05270"/>
<dbReference type="Gene3D" id="3.40.50.300">
    <property type="entry name" value="P-loop containing nucleotide triphosphate hydrolases"/>
    <property type="match status" value="1"/>
</dbReference>
<dbReference type="PANTHER" id="PTHR11441:SF0">
    <property type="entry name" value="THYMIDINE KINASE, CYTOSOLIC"/>
    <property type="match status" value="1"/>
</dbReference>
<sequence length="190" mass="20425">MHDRQAGRLRVITGPMFAGKTEDLLHRIRGARQQGDDVVVVTHALDDRYGRRIVASHTGLSTPAHAVTDAEAVAGLALARPVDLVAVDEAQFFGIGLVPVLNRILDAGIPVDIAGLCMTFDGGPYEPIATLMAHAEEITKLTAACEICGRDAAFHQLRHPEAHADARESSVARVGGAEMYEARCRRHFTG</sequence>
<evidence type="ECO:0000256" key="7">
    <source>
        <dbReference type="ARBA" id="ARBA00022840"/>
    </source>
</evidence>
<dbReference type="STRING" id="1121362.A605_05270"/>
<dbReference type="Proteomes" id="UP000011723">
    <property type="component" value="Chromosome"/>
</dbReference>
<dbReference type="EC" id="2.7.1.21" evidence="2 10"/>
<dbReference type="HOGENOM" id="CLU_064400_3_0_11"/>
<evidence type="ECO:0000256" key="3">
    <source>
        <dbReference type="ARBA" id="ARBA00022634"/>
    </source>
</evidence>
<dbReference type="PROSITE" id="PS00603">
    <property type="entry name" value="TK_CELLULAR_TYPE"/>
    <property type="match status" value="1"/>
</dbReference>
<evidence type="ECO:0000256" key="4">
    <source>
        <dbReference type="ARBA" id="ARBA00022679"/>
    </source>
</evidence>
<dbReference type="InterPro" id="IPR020633">
    <property type="entry name" value="Thymidine_kinase_CS"/>
</dbReference>
<evidence type="ECO:0000256" key="8">
    <source>
        <dbReference type="PIRSR" id="PIRSR035805-1"/>
    </source>
</evidence>
<dbReference type="Gene3D" id="3.30.60.20">
    <property type="match status" value="1"/>
</dbReference>
<protein>
    <recommendedName>
        <fullName evidence="2 10">Thymidine kinase</fullName>
        <ecNumber evidence="2 10">2.7.1.21</ecNumber>
    </recommendedName>
</protein>
<organism evidence="12 13">
    <name type="scientific">Corynebacterium halotolerans YIM 70093 = DSM 44683</name>
    <dbReference type="NCBI Taxonomy" id="1121362"/>
    <lineage>
        <taxon>Bacteria</taxon>
        <taxon>Bacillati</taxon>
        <taxon>Actinomycetota</taxon>
        <taxon>Actinomycetes</taxon>
        <taxon>Mycobacteriales</taxon>
        <taxon>Corynebacteriaceae</taxon>
        <taxon>Corynebacterium</taxon>
    </lineage>
</organism>
<dbReference type="SUPFAM" id="SSF52540">
    <property type="entry name" value="P-loop containing nucleoside triphosphate hydrolases"/>
    <property type="match status" value="1"/>
</dbReference>
<keyword evidence="6 10" id="KW-0418">Kinase</keyword>
<dbReference type="GO" id="GO:0005524">
    <property type="term" value="F:ATP binding"/>
    <property type="evidence" value="ECO:0007669"/>
    <property type="project" value="UniProtKB-KW"/>
</dbReference>
<keyword evidence="3 10" id="KW-0237">DNA synthesis</keyword>
<evidence type="ECO:0000256" key="9">
    <source>
        <dbReference type="PIRSR" id="PIRSR035805-2"/>
    </source>
</evidence>
<dbReference type="AlphaFoldDB" id="M1NX46"/>
<comment type="similarity">
    <text evidence="1 11">Belongs to the thymidine kinase family.</text>
</comment>
<dbReference type="PIRSF" id="PIRSF035805">
    <property type="entry name" value="TK_cell"/>
    <property type="match status" value="1"/>
</dbReference>
<keyword evidence="7 10" id="KW-0067">ATP-binding</keyword>
<keyword evidence="5 10" id="KW-0547">Nucleotide-binding</keyword>
<evidence type="ECO:0000256" key="1">
    <source>
        <dbReference type="ARBA" id="ARBA00007587"/>
    </source>
</evidence>
<dbReference type="InterPro" id="IPR001267">
    <property type="entry name" value="Thymidine_kinase"/>
</dbReference>
<evidence type="ECO:0000256" key="10">
    <source>
        <dbReference type="RuleBase" id="RU000544"/>
    </source>
</evidence>
<dbReference type="RefSeq" id="WP_015400479.1">
    <property type="nucleotide sequence ID" value="NC_020302.1"/>
</dbReference>
<evidence type="ECO:0000313" key="12">
    <source>
        <dbReference type="EMBL" id="AGF72060.1"/>
    </source>
</evidence>
<dbReference type="GO" id="GO:0071897">
    <property type="term" value="P:DNA biosynthetic process"/>
    <property type="evidence" value="ECO:0007669"/>
    <property type="project" value="UniProtKB-KW"/>
</dbReference>